<protein>
    <submittedName>
        <fullName evidence="1">Uncharacterized protein</fullName>
    </submittedName>
</protein>
<evidence type="ECO:0000313" key="2">
    <source>
        <dbReference type="Proteomes" id="UP000649617"/>
    </source>
</evidence>
<evidence type="ECO:0000313" key="1">
    <source>
        <dbReference type="EMBL" id="CAE7575383.1"/>
    </source>
</evidence>
<gene>
    <name evidence="1" type="ORF">SPIL2461_LOCUS15492</name>
</gene>
<name>A0A812UKV3_SYMPI</name>
<organism evidence="1 2">
    <name type="scientific">Symbiodinium pilosum</name>
    <name type="common">Dinoflagellate</name>
    <dbReference type="NCBI Taxonomy" id="2952"/>
    <lineage>
        <taxon>Eukaryota</taxon>
        <taxon>Sar</taxon>
        <taxon>Alveolata</taxon>
        <taxon>Dinophyceae</taxon>
        <taxon>Suessiales</taxon>
        <taxon>Symbiodiniaceae</taxon>
        <taxon>Symbiodinium</taxon>
    </lineage>
</organism>
<accession>A0A812UKV3</accession>
<keyword evidence="2" id="KW-1185">Reference proteome</keyword>
<dbReference type="AlphaFoldDB" id="A0A812UKV3"/>
<comment type="caution">
    <text evidence="1">The sequence shown here is derived from an EMBL/GenBank/DDBJ whole genome shotgun (WGS) entry which is preliminary data.</text>
</comment>
<dbReference type="OrthoDB" id="421157at2759"/>
<sequence>MSFWGEDGERGDLKCDASNPSGILILRAPAQVAGASTNGIVQDIAGRQRCLQALLISQGVSLATNKASLKETKLLFEASHAGIIEGVPFAGVPVLTNMCTLQQMSEVTYYYSSFRPLVNEILNAHTVQSSQELSLRRFEDSGFGLEVSSLWDLGLRAGKGRHRRCLDRSSRVSDLRDCMKTAV</sequence>
<dbReference type="Proteomes" id="UP000649617">
    <property type="component" value="Unassembled WGS sequence"/>
</dbReference>
<dbReference type="EMBL" id="CAJNIZ010038102">
    <property type="protein sequence ID" value="CAE7575383.1"/>
    <property type="molecule type" value="Genomic_DNA"/>
</dbReference>
<proteinExistence type="predicted"/>
<reference evidence="1" key="1">
    <citation type="submission" date="2021-02" db="EMBL/GenBank/DDBJ databases">
        <authorList>
            <person name="Dougan E. K."/>
            <person name="Rhodes N."/>
            <person name="Thang M."/>
            <person name="Chan C."/>
        </authorList>
    </citation>
    <scope>NUCLEOTIDE SEQUENCE</scope>
</reference>